<dbReference type="AlphaFoldDB" id="A0A0C2ZW31"/>
<evidence type="ECO:0000313" key="4">
    <source>
        <dbReference type="Proteomes" id="UP000053989"/>
    </source>
</evidence>
<reference evidence="4" key="2">
    <citation type="submission" date="2015-01" db="EMBL/GenBank/DDBJ databases">
        <title>Evolutionary Origins and Diversification of the Mycorrhizal Mutualists.</title>
        <authorList>
            <consortium name="DOE Joint Genome Institute"/>
            <consortium name="Mycorrhizal Genomics Consortium"/>
            <person name="Kohler A."/>
            <person name="Kuo A."/>
            <person name="Nagy L.G."/>
            <person name="Floudas D."/>
            <person name="Copeland A."/>
            <person name="Barry K.W."/>
            <person name="Cichocki N."/>
            <person name="Veneault-Fourrey C."/>
            <person name="LaButti K."/>
            <person name="Lindquist E.A."/>
            <person name="Lipzen A."/>
            <person name="Lundell T."/>
            <person name="Morin E."/>
            <person name="Murat C."/>
            <person name="Riley R."/>
            <person name="Ohm R."/>
            <person name="Sun H."/>
            <person name="Tunlid A."/>
            <person name="Henrissat B."/>
            <person name="Grigoriev I.V."/>
            <person name="Hibbett D.S."/>
            <person name="Martin F."/>
        </authorList>
    </citation>
    <scope>NUCLEOTIDE SEQUENCE [LARGE SCALE GENOMIC DNA]</scope>
    <source>
        <strain evidence="4">Foug A</strain>
    </source>
</reference>
<proteinExistence type="predicted"/>
<dbReference type="EMBL" id="KN822111">
    <property type="protein sequence ID" value="KIM56687.1"/>
    <property type="molecule type" value="Genomic_DNA"/>
</dbReference>
<evidence type="ECO:0000313" key="3">
    <source>
        <dbReference type="EMBL" id="KIM56687.1"/>
    </source>
</evidence>
<evidence type="ECO:0000259" key="2">
    <source>
        <dbReference type="Pfam" id="PF17667"/>
    </source>
</evidence>
<sequence length="694" mass="77442">MNPSQHLQSPPIDSGAVDSHSREGTPPPSATLSSTPIKKDRAMERLFSTYTQYRHPTVHNIGHNMKSSVVGPMPIKDFLKDFLPLSHIPDYSSTTHQFRKHRSFNAVVGVANELGMYEPFIDSISSFAPQLCFVDSHARGDKKTGFKFEIKPDISVYHNTLGNAIPAGCNSSLLDMHIEFKWYKFESPFICPPSDNRGQVAFIGPSDNQQDTLGQIVTYAAAQLISQFRTHCFSLFVLYDTAHIIRWDREGAAPPELRGIDTMISIAPGDEATAARGALGFSGTPPPTPMFKTIIPGNRDSPPLTLIFPQPKGHPSSPACCGTRTCRAYDLSGSRVVYLKESWCVDATNIVPEGEIYTNLNAKGVSHVPICLASGDVPCWSQQKTQTFRCSRFAWACQQGLVIIRHCHYILSIDIVGDALTDFSSSQELVQAIHDVLIAHKEAYEAGYLHQDVSSGNIIIYIGDGYLIDWDLGTWQFMSAHLVSNWSAIHTFRDNLESSFWVLLWMTLMYSNTSLSIEERSNFIRDTFESAGEQKRGVFAFQTIFKCNDLNLPALFPNNPPLFQLLKDLADLFGHFYYEPSEAEWTLLPSSLNDLLEREKKYLQALAVYGHKESLDRLGDHTHTIAYFANHLKSGTWPEQDAAVVQKLTSVNCWGKEGTSNVVLKSKHVLELVLEEEMKSHKKAKGPTAGSLEE</sequence>
<dbReference type="InParanoid" id="A0A0C2ZW31"/>
<dbReference type="PANTHER" id="PTHR38248">
    <property type="entry name" value="FUNK1 6"/>
    <property type="match status" value="1"/>
</dbReference>
<gene>
    <name evidence="3" type="ORF">SCLCIDRAFT_29356</name>
</gene>
<dbReference type="OrthoDB" id="2739948at2759"/>
<dbReference type="InterPro" id="IPR040976">
    <property type="entry name" value="Pkinase_fungal"/>
</dbReference>
<protein>
    <recommendedName>
        <fullName evidence="2">Fungal-type protein kinase domain-containing protein</fullName>
    </recommendedName>
</protein>
<keyword evidence="4" id="KW-1185">Reference proteome</keyword>
<dbReference type="PANTHER" id="PTHR38248:SF2">
    <property type="entry name" value="FUNK1 11"/>
    <property type="match status" value="1"/>
</dbReference>
<feature type="domain" description="Fungal-type protein kinase" evidence="2">
    <location>
        <begin position="392"/>
        <end position="506"/>
    </location>
</feature>
<dbReference type="Pfam" id="PF17667">
    <property type="entry name" value="Pkinase_fungal"/>
    <property type="match status" value="1"/>
</dbReference>
<dbReference type="Proteomes" id="UP000053989">
    <property type="component" value="Unassembled WGS sequence"/>
</dbReference>
<reference evidence="3 4" key="1">
    <citation type="submission" date="2014-04" db="EMBL/GenBank/DDBJ databases">
        <authorList>
            <consortium name="DOE Joint Genome Institute"/>
            <person name="Kuo A."/>
            <person name="Kohler A."/>
            <person name="Nagy L.G."/>
            <person name="Floudas D."/>
            <person name="Copeland A."/>
            <person name="Barry K.W."/>
            <person name="Cichocki N."/>
            <person name="Veneault-Fourrey C."/>
            <person name="LaButti K."/>
            <person name="Lindquist E.A."/>
            <person name="Lipzen A."/>
            <person name="Lundell T."/>
            <person name="Morin E."/>
            <person name="Murat C."/>
            <person name="Sun H."/>
            <person name="Tunlid A."/>
            <person name="Henrissat B."/>
            <person name="Grigoriev I.V."/>
            <person name="Hibbett D.S."/>
            <person name="Martin F."/>
            <person name="Nordberg H.P."/>
            <person name="Cantor M.N."/>
            <person name="Hua S.X."/>
        </authorList>
    </citation>
    <scope>NUCLEOTIDE SEQUENCE [LARGE SCALE GENOMIC DNA]</scope>
    <source>
        <strain evidence="3 4">Foug A</strain>
    </source>
</reference>
<dbReference type="SUPFAM" id="SSF56112">
    <property type="entry name" value="Protein kinase-like (PK-like)"/>
    <property type="match status" value="1"/>
</dbReference>
<dbReference type="HOGENOM" id="CLU_006410_5_0_1"/>
<accession>A0A0C2ZW31</accession>
<dbReference type="STRING" id="1036808.A0A0C2ZW31"/>
<organism evidence="3 4">
    <name type="scientific">Scleroderma citrinum Foug A</name>
    <dbReference type="NCBI Taxonomy" id="1036808"/>
    <lineage>
        <taxon>Eukaryota</taxon>
        <taxon>Fungi</taxon>
        <taxon>Dikarya</taxon>
        <taxon>Basidiomycota</taxon>
        <taxon>Agaricomycotina</taxon>
        <taxon>Agaricomycetes</taxon>
        <taxon>Agaricomycetidae</taxon>
        <taxon>Boletales</taxon>
        <taxon>Sclerodermatineae</taxon>
        <taxon>Sclerodermataceae</taxon>
        <taxon>Scleroderma</taxon>
    </lineage>
</organism>
<feature type="region of interest" description="Disordered" evidence="1">
    <location>
        <begin position="1"/>
        <end position="38"/>
    </location>
</feature>
<name>A0A0C2ZW31_9AGAM</name>
<dbReference type="InterPro" id="IPR011009">
    <property type="entry name" value="Kinase-like_dom_sf"/>
</dbReference>
<evidence type="ECO:0000256" key="1">
    <source>
        <dbReference type="SAM" id="MobiDB-lite"/>
    </source>
</evidence>